<feature type="domain" description="Cupin type-2" evidence="2">
    <location>
        <begin position="41"/>
        <end position="119"/>
    </location>
</feature>
<dbReference type="PANTHER" id="PTHR35848">
    <property type="entry name" value="OXALATE-BINDING PROTEIN"/>
    <property type="match status" value="1"/>
</dbReference>
<dbReference type="Pfam" id="PF07883">
    <property type="entry name" value="Cupin_2"/>
    <property type="match status" value="1"/>
</dbReference>
<reference evidence="3 4" key="1">
    <citation type="submission" date="2015-02" db="EMBL/GenBank/DDBJ databases">
        <title>Draft genome sequences of ten Microbacterium spp. with emphasis on heavy metal contaminated environments.</title>
        <authorList>
            <person name="Corretto E."/>
        </authorList>
    </citation>
    <scope>NUCLEOTIDE SEQUENCE [LARGE SCALE GENOMIC DNA]</scope>
    <source>
        <strain evidence="3 4">BEL4b</strain>
    </source>
</reference>
<name>A0A0F0LAD9_9MICO</name>
<evidence type="ECO:0000259" key="2">
    <source>
        <dbReference type="Pfam" id="PF07883"/>
    </source>
</evidence>
<keyword evidence="1" id="KW-0479">Metal-binding</keyword>
<dbReference type="SUPFAM" id="SSF51182">
    <property type="entry name" value="RmlC-like cupins"/>
    <property type="match status" value="1"/>
</dbReference>
<protein>
    <submittedName>
        <fullName evidence="3">Cupin domain protein</fullName>
    </submittedName>
</protein>
<dbReference type="AlphaFoldDB" id="A0A0F0LAD9"/>
<evidence type="ECO:0000313" key="4">
    <source>
        <dbReference type="Proteomes" id="UP000033640"/>
    </source>
</evidence>
<gene>
    <name evidence="3" type="ORF">RS83_00917</name>
</gene>
<dbReference type="InterPro" id="IPR013096">
    <property type="entry name" value="Cupin_2"/>
</dbReference>
<accession>A0A0F0LAD9</accession>
<dbReference type="EMBL" id="JYIW01000020">
    <property type="protein sequence ID" value="KJL30167.1"/>
    <property type="molecule type" value="Genomic_DNA"/>
</dbReference>
<dbReference type="RefSeq" id="WP_052678857.1">
    <property type="nucleotide sequence ID" value="NZ_CAKKLT010000019.1"/>
</dbReference>
<proteinExistence type="predicted"/>
<organism evidence="3 4">
    <name type="scientific">Microbacterium oxydans</name>
    <dbReference type="NCBI Taxonomy" id="82380"/>
    <lineage>
        <taxon>Bacteria</taxon>
        <taxon>Bacillati</taxon>
        <taxon>Actinomycetota</taxon>
        <taxon>Actinomycetes</taxon>
        <taxon>Micrococcales</taxon>
        <taxon>Microbacteriaceae</taxon>
        <taxon>Microbacterium</taxon>
    </lineage>
</organism>
<dbReference type="Proteomes" id="UP000033640">
    <property type="component" value="Unassembled WGS sequence"/>
</dbReference>
<evidence type="ECO:0000313" key="3">
    <source>
        <dbReference type="EMBL" id="KJL30167.1"/>
    </source>
</evidence>
<sequence>MRVQKRGDNSHDWELYHGEGRVGIEWYFQQTTGLPTSVMLYRLEPGAEEGQHHHLEGDPDSCSTNSSDEMYIVTRGEVVVTSEEERRVLRVGDAFYAPEGLQHGVRNESDAVAELVLVFGPRGPHPFSQTGTEAFDAEADR</sequence>
<comment type="caution">
    <text evidence="3">The sequence shown here is derived from an EMBL/GenBank/DDBJ whole genome shotgun (WGS) entry which is preliminary data.</text>
</comment>
<dbReference type="PATRIC" id="fig|82380.11.peg.948"/>
<dbReference type="Gene3D" id="2.60.120.10">
    <property type="entry name" value="Jelly Rolls"/>
    <property type="match status" value="1"/>
</dbReference>
<dbReference type="GO" id="GO:0046872">
    <property type="term" value="F:metal ion binding"/>
    <property type="evidence" value="ECO:0007669"/>
    <property type="project" value="UniProtKB-KW"/>
</dbReference>
<evidence type="ECO:0000256" key="1">
    <source>
        <dbReference type="ARBA" id="ARBA00022723"/>
    </source>
</evidence>
<dbReference type="InterPro" id="IPR051610">
    <property type="entry name" value="GPI/OXD"/>
</dbReference>
<dbReference type="InterPro" id="IPR011051">
    <property type="entry name" value="RmlC_Cupin_sf"/>
</dbReference>
<dbReference type="OrthoDB" id="9791637at2"/>
<dbReference type="InterPro" id="IPR014710">
    <property type="entry name" value="RmlC-like_jellyroll"/>
</dbReference>